<evidence type="ECO:0000313" key="2">
    <source>
        <dbReference type="Proteomes" id="UP000008021"/>
    </source>
</evidence>
<name>A0A0E0CKK6_9ORYZ</name>
<protein>
    <submittedName>
        <fullName evidence="1">Uncharacterized protein</fullName>
    </submittedName>
</protein>
<dbReference type="Gramene" id="OMERI02G16690.1">
    <property type="protein sequence ID" value="OMERI02G16690.1"/>
    <property type="gene ID" value="OMERI02G16690"/>
</dbReference>
<reference evidence="1" key="2">
    <citation type="submission" date="2018-05" db="EMBL/GenBank/DDBJ databases">
        <title>OmerRS3 (Oryza meridionalis Reference Sequence Version 3).</title>
        <authorList>
            <person name="Zhang J."/>
            <person name="Kudrna D."/>
            <person name="Lee S."/>
            <person name="Talag J."/>
            <person name="Welchert J."/>
            <person name="Wing R.A."/>
        </authorList>
    </citation>
    <scope>NUCLEOTIDE SEQUENCE [LARGE SCALE GENOMIC DNA]</scope>
    <source>
        <strain evidence="1">cv. OR44</strain>
    </source>
</reference>
<reference evidence="1" key="1">
    <citation type="submission" date="2015-04" db="UniProtKB">
        <authorList>
            <consortium name="EnsemblPlants"/>
        </authorList>
    </citation>
    <scope>IDENTIFICATION</scope>
</reference>
<keyword evidence="2" id="KW-1185">Reference proteome</keyword>
<dbReference type="AlphaFoldDB" id="A0A0E0CKK6"/>
<evidence type="ECO:0000313" key="1">
    <source>
        <dbReference type="EnsemblPlants" id="OMERI02G16690.1"/>
    </source>
</evidence>
<sequence>MVAVWLRQALLVAADHFVIRSVAHRILKKYYTK</sequence>
<dbReference type="Proteomes" id="UP000008021">
    <property type="component" value="Chromosome 2"/>
</dbReference>
<accession>A0A0E0CKK6</accession>
<organism evidence="1">
    <name type="scientific">Oryza meridionalis</name>
    <dbReference type="NCBI Taxonomy" id="40149"/>
    <lineage>
        <taxon>Eukaryota</taxon>
        <taxon>Viridiplantae</taxon>
        <taxon>Streptophyta</taxon>
        <taxon>Embryophyta</taxon>
        <taxon>Tracheophyta</taxon>
        <taxon>Spermatophyta</taxon>
        <taxon>Magnoliopsida</taxon>
        <taxon>Liliopsida</taxon>
        <taxon>Poales</taxon>
        <taxon>Poaceae</taxon>
        <taxon>BOP clade</taxon>
        <taxon>Oryzoideae</taxon>
        <taxon>Oryzeae</taxon>
        <taxon>Oryzinae</taxon>
        <taxon>Oryza</taxon>
    </lineage>
</organism>
<proteinExistence type="predicted"/>
<dbReference type="EnsemblPlants" id="OMERI02G16690.1">
    <property type="protein sequence ID" value="OMERI02G16690.1"/>
    <property type="gene ID" value="OMERI02G16690"/>
</dbReference>
<dbReference type="HOGENOM" id="CLU_3385562_0_0_1"/>